<dbReference type="EMBL" id="OC888538">
    <property type="protein sequence ID" value="CAD7645383.1"/>
    <property type="molecule type" value="Genomic_DNA"/>
</dbReference>
<dbReference type="OrthoDB" id="10263272at2759"/>
<organism evidence="2">
    <name type="scientific">Medioppia subpectinata</name>
    <dbReference type="NCBI Taxonomy" id="1979941"/>
    <lineage>
        <taxon>Eukaryota</taxon>
        <taxon>Metazoa</taxon>
        <taxon>Ecdysozoa</taxon>
        <taxon>Arthropoda</taxon>
        <taxon>Chelicerata</taxon>
        <taxon>Arachnida</taxon>
        <taxon>Acari</taxon>
        <taxon>Acariformes</taxon>
        <taxon>Sarcoptiformes</taxon>
        <taxon>Oribatida</taxon>
        <taxon>Brachypylina</taxon>
        <taxon>Oppioidea</taxon>
        <taxon>Oppiidae</taxon>
        <taxon>Medioppia</taxon>
    </lineage>
</organism>
<name>A0A7R9LPC0_9ACAR</name>
<sequence length="170" mass="19086">MSSESESSCCSTCSSSDYESSLSDITLNDEDMDYANQLTHELFYVKLIAEDKHNHKLADECHHKDKDTQQKTNQLNERIGLQYNRFTSWVFPNKSSKQSTDKSFKRKSSRKKEVTNVAKEAIVSNDTICAANPVINVSDCDDNGVNEVIKTNKLFDLIDGKTETMASKGG</sequence>
<gene>
    <name evidence="2" type="ORF">OSB1V03_LOCUS20481</name>
</gene>
<keyword evidence="3" id="KW-1185">Reference proteome</keyword>
<reference evidence="2" key="1">
    <citation type="submission" date="2020-11" db="EMBL/GenBank/DDBJ databases">
        <authorList>
            <person name="Tran Van P."/>
        </authorList>
    </citation>
    <scope>NUCLEOTIDE SEQUENCE</scope>
</reference>
<proteinExistence type="predicted"/>
<protein>
    <submittedName>
        <fullName evidence="2">Uncharacterized protein</fullName>
    </submittedName>
</protein>
<evidence type="ECO:0000313" key="3">
    <source>
        <dbReference type="Proteomes" id="UP000759131"/>
    </source>
</evidence>
<evidence type="ECO:0000313" key="2">
    <source>
        <dbReference type="EMBL" id="CAD7645383.1"/>
    </source>
</evidence>
<evidence type="ECO:0000256" key="1">
    <source>
        <dbReference type="SAM" id="MobiDB-lite"/>
    </source>
</evidence>
<dbReference type="AlphaFoldDB" id="A0A7R9LPC0"/>
<feature type="region of interest" description="Disordered" evidence="1">
    <location>
        <begin position="1"/>
        <end position="20"/>
    </location>
</feature>
<feature type="non-terminal residue" evidence="2">
    <location>
        <position position="170"/>
    </location>
</feature>
<dbReference type="Proteomes" id="UP000759131">
    <property type="component" value="Unassembled WGS sequence"/>
</dbReference>
<dbReference type="EMBL" id="CAJPIZ010033963">
    <property type="protein sequence ID" value="CAG2120534.1"/>
    <property type="molecule type" value="Genomic_DNA"/>
</dbReference>
<accession>A0A7R9LPC0</accession>